<proteinExistence type="predicted"/>
<accession>A0ABS1KWR1</accession>
<dbReference type="RefSeq" id="WP_202013002.1">
    <property type="nucleotide sequence ID" value="NZ_JAERRB010000007.1"/>
</dbReference>
<evidence type="ECO:0000313" key="3">
    <source>
        <dbReference type="Proteomes" id="UP000613030"/>
    </source>
</evidence>
<evidence type="ECO:0000256" key="1">
    <source>
        <dbReference type="SAM" id="Phobius"/>
    </source>
</evidence>
<dbReference type="PANTHER" id="PTHR34262:SF1">
    <property type="entry name" value="TRANSMEMBRANE PROTEIN 220"/>
    <property type="match status" value="1"/>
</dbReference>
<dbReference type="EMBL" id="JAERRB010000007">
    <property type="protein sequence ID" value="MBL0743652.1"/>
    <property type="molecule type" value="Genomic_DNA"/>
</dbReference>
<feature type="transmembrane region" description="Helical" evidence="1">
    <location>
        <begin position="26"/>
        <end position="44"/>
    </location>
</feature>
<keyword evidence="1" id="KW-0472">Membrane</keyword>
<comment type="caution">
    <text evidence="2">The sequence shown here is derived from an EMBL/GenBank/DDBJ whole genome shotgun (WGS) entry which is preliminary data.</text>
</comment>
<reference evidence="2 3" key="1">
    <citation type="submission" date="2021-01" db="EMBL/GenBank/DDBJ databases">
        <title>Chryseolinea sp. Jin1 Genome sequencing and assembly.</title>
        <authorList>
            <person name="Kim I."/>
        </authorList>
    </citation>
    <scope>NUCLEOTIDE SEQUENCE [LARGE SCALE GENOMIC DNA]</scope>
    <source>
        <strain evidence="2 3">Jin1</strain>
    </source>
</reference>
<name>A0ABS1KWR1_9BACT</name>
<organism evidence="2 3">
    <name type="scientific">Chryseolinea lacunae</name>
    <dbReference type="NCBI Taxonomy" id="2801331"/>
    <lineage>
        <taxon>Bacteria</taxon>
        <taxon>Pseudomonadati</taxon>
        <taxon>Bacteroidota</taxon>
        <taxon>Cytophagia</taxon>
        <taxon>Cytophagales</taxon>
        <taxon>Fulvivirgaceae</taxon>
        <taxon>Chryseolinea</taxon>
    </lineage>
</organism>
<evidence type="ECO:0000313" key="2">
    <source>
        <dbReference type="EMBL" id="MBL0743652.1"/>
    </source>
</evidence>
<keyword evidence="1" id="KW-1133">Transmembrane helix</keyword>
<sequence length="123" mass="14333">MRIVNFILAIMFLAFAFLQLNDPDPVIWILIYGAMAVVSIMAIFEFYPLKFIIGLTVVYVGYSLLYIPGVVEWLQQDDRSALFSDVAKMEHLYIEESREFLGLMICVAVLIFYWMRATKFSKR</sequence>
<dbReference type="Pfam" id="PF15071">
    <property type="entry name" value="TMEM220"/>
    <property type="match status" value="1"/>
</dbReference>
<feature type="transmembrane region" description="Helical" evidence="1">
    <location>
        <begin position="51"/>
        <end position="71"/>
    </location>
</feature>
<protein>
    <submittedName>
        <fullName evidence="2">Transmembrane 220 family protein</fullName>
    </submittedName>
</protein>
<keyword evidence="3" id="KW-1185">Reference proteome</keyword>
<dbReference type="PANTHER" id="PTHR34262">
    <property type="entry name" value="TRANSMEMBRANE PROTEIN 220"/>
    <property type="match status" value="1"/>
</dbReference>
<keyword evidence="1 2" id="KW-0812">Transmembrane</keyword>
<gene>
    <name evidence="2" type="ORF">JI741_20630</name>
</gene>
<dbReference type="Proteomes" id="UP000613030">
    <property type="component" value="Unassembled WGS sequence"/>
</dbReference>
<feature type="transmembrane region" description="Helical" evidence="1">
    <location>
        <begin position="100"/>
        <end position="117"/>
    </location>
</feature>
<dbReference type="InterPro" id="IPR029377">
    <property type="entry name" value="TMEM220"/>
</dbReference>